<dbReference type="EMBL" id="VAJM01000002">
    <property type="protein sequence ID" value="TLM95567.1"/>
    <property type="molecule type" value="Genomic_DNA"/>
</dbReference>
<keyword evidence="2" id="KW-1185">Reference proteome</keyword>
<proteinExistence type="predicted"/>
<dbReference type="Proteomes" id="UP000305517">
    <property type="component" value="Unassembled WGS sequence"/>
</dbReference>
<accession>A0A5R8WV28</accession>
<reference evidence="1 2" key="1">
    <citation type="submission" date="2019-05" db="EMBL/GenBank/DDBJ databases">
        <title>Hymenobacter edaphi sp. nov., isolated from abandoned arsenic-contaminated farmland soil.</title>
        <authorList>
            <person name="Nie L."/>
        </authorList>
    </citation>
    <scope>NUCLEOTIDE SEQUENCE [LARGE SCALE GENOMIC DNA]</scope>
    <source>
        <strain evidence="1 2">1-3-3-8</strain>
    </source>
</reference>
<gene>
    <name evidence="1" type="ORF">FDY95_07225</name>
</gene>
<sequence length="93" mass="10368">MLRLTRPLTVFDLETTLSDFGDGVHHGRGRAIRIDPAAKMVRNAEGVIVWNFGKHLGLPVTESDPGYIAWLLGKDFPETTKLTVRKVLDRALV</sequence>
<dbReference type="AlphaFoldDB" id="A0A5R8WV28"/>
<evidence type="ECO:0000313" key="2">
    <source>
        <dbReference type="Proteomes" id="UP000305517"/>
    </source>
</evidence>
<name>A0A5R8WV28_9BACT</name>
<comment type="caution">
    <text evidence="1">The sequence shown here is derived from an EMBL/GenBank/DDBJ whole genome shotgun (WGS) entry which is preliminary data.</text>
</comment>
<protein>
    <submittedName>
        <fullName evidence="1">Uncharacterized protein</fullName>
    </submittedName>
</protein>
<dbReference type="OrthoDB" id="9803913at2"/>
<organism evidence="1 2">
    <name type="scientific">Hymenobacter jeollabukensis</name>
    <dbReference type="NCBI Taxonomy" id="2025313"/>
    <lineage>
        <taxon>Bacteria</taxon>
        <taxon>Pseudomonadati</taxon>
        <taxon>Bacteroidota</taxon>
        <taxon>Cytophagia</taxon>
        <taxon>Cytophagales</taxon>
        <taxon>Hymenobacteraceae</taxon>
        <taxon>Hymenobacter</taxon>
    </lineage>
</organism>
<dbReference type="RefSeq" id="WP_138076118.1">
    <property type="nucleotide sequence ID" value="NZ_VAJM01000002.1"/>
</dbReference>
<evidence type="ECO:0000313" key="1">
    <source>
        <dbReference type="EMBL" id="TLM95567.1"/>
    </source>
</evidence>